<evidence type="ECO:0000259" key="8">
    <source>
        <dbReference type="Pfam" id="PF14609"/>
    </source>
</evidence>
<keyword evidence="4 5" id="KW-0206">Cytoskeleton</keyword>
<dbReference type="GO" id="GO:0000922">
    <property type="term" value="C:spindle pole"/>
    <property type="evidence" value="ECO:0007669"/>
    <property type="project" value="InterPro"/>
</dbReference>
<evidence type="ECO:0000256" key="3">
    <source>
        <dbReference type="ARBA" id="ARBA00022701"/>
    </source>
</evidence>
<keyword evidence="3 5" id="KW-0493">Microtubule</keyword>
<evidence type="ECO:0000256" key="4">
    <source>
        <dbReference type="ARBA" id="ARBA00023212"/>
    </source>
</evidence>
<dbReference type="GO" id="GO:0005816">
    <property type="term" value="C:spindle pole body"/>
    <property type="evidence" value="ECO:0007669"/>
    <property type="project" value="UniProtKB-ARBA"/>
</dbReference>
<dbReference type="GO" id="GO:0043015">
    <property type="term" value="F:gamma-tubulin binding"/>
    <property type="evidence" value="ECO:0007669"/>
    <property type="project" value="InterPro"/>
</dbReference>
<dbReference type="AlphaFoldDB" id="A0A3E2GXV8"/>
<dbReference type="InterPro" id="IPR042241">
    <property type="entry name" value="GCP_C_sf"/>
</dbReference>
<feature type="non-terminal residue" evidence="10">
    <location>
        <position position="922"/>
    </location>
</feature>
<dbReference type="Pfam" id="PF14609">
    <property type="entry name" value="GCP5-Mod21_N"/>
    <property type="match status" value="1"/>
</dbReference>
<accession>A0A3E2GXV8</accession>
<feature type="compositionally biased region" description="Acidic residues" evidence="6">
    <location>
        <begin position="839"/>
        <end position="849"/>
    </location>
</feature>
<reference evidence="10 11" key="1">
    <citation type="submission" date="2018-05" db="EMBL/GenBank/DDBJ databases">
        <title>Draft genome sequence of Scytalidium lignicola DSM 105466, a ubiquitous saprotrophic fungus.</title>
        <authorList>
            <person name="Buettner E."/>
            <person name="Gebauer A.M."/>
            <person name="Hofrichter M."/>
            <person name="Liers C."/>
            <person name="Kellner H."/>
        </authorList>
    </citation>
    <scope>NUCLEOTIDE SEQUENCE [LARGE SCALE GENOMIC DNA]</scope>
    <source>
        <strain evidence="10 11">DSM 105466</strain>
    </source>
</reference>
<comment type="caution">
    <text evidence="10">The sequence shown here is derived from an EMBL/GenBank/DDBJ whole genome shotgun (WGS) entry which is preliminary data.</text>
</comment>
<dbReference type="EMBL" id="NCSJ02000301">
    <property type="protein sequence ID" value="RFU25832.1"/>
    <property type="molecule type" value="Genomic_DNA"/>
</dbReference>
<evidence type="ECO:0000313" key="10">
    <source>
        <dbReference type="EMBL" id="RFU25832.1"/>
    </source>
</evidence>
<keyword evidence="2 5" id="KW-0963">Cytoplasm</keyword>
<keyword evidence="11" id="KW-1185">Reference proteome</keyword>
<dbReference type="Proteomes" id="UP000258309">
    <property type="component" value="Unassembled WGS sequence"/>
</dbReference>
<dbReference type="GO" id="GO:0005874">
    <property type="term" value="C:microtubule"/>
    <property type="evidence" value="ECO:0007669"/>
    <property type="project" value="UniProtKB-KW"/>
</dbReference>
<dbReference type="GO" id="GO:0051225">
    <property type="term" value="P:spindle assembly"/>
    <property type="evidence" value="ECO:0007669"/>
    <property type="project" value="TreeGrafter"/>
</dbReference>
<dbReference type="PANTHER" id="PTHR19302:SF33">
    <property type="entry name" value="GAMMA-TUBULIN COMPLEX COMPONENT 5"/>
    <property type="match status" value="1"/>
</dbReference>
<dbReference type="GO" id="GO:0000278">
    <property type="term" value="P:mitotic cell cycle"/>
    <property type="evidence" value="ECO:0007669"/>
    <property type="project" value="TreeGrafter"/>
</dbReference>
<dbReference type="InterPro" id="IPR040457">
    <property type="entry name" value="GCP_C"/>
</dbReference>
<feature type="region of interest" description="Disordered" evidence="6">
    <location>
        <begin position="819"/>
        <end position="849"/>
    </location>
</feature>
<dbReference type="Pfam" id="PF17681">
    <property type="entry name" value="GCP_N_terminal"/>
    <property type="match status" value="1"/>
</dbReference>
<dbReference type="GO" id="GO:0031122">
    <property type="term" value="P:cytoplasmic microtubule organization"/>
    <property type="evidence" value="ECO:0007669"/>
    <property type="project" value="TreeGrafter"/>
</dbReference>
<evidence type="ECO:0000259" key="7">
    <source>
        <dbReference type="Pfam" id="PF04130"/>
    </source>
</evidence>
<proteinExistence type="inferred from homology"/>
<evidence type="ECO:0000259" key="9">
    <source>
        <dbReference type="Pfam" id="PF17681"/>
    </source>
</evidence>
<organism evidence="10 11">
    <name type="scientific">Scytalidium lignicola</name>
    <name type="common">Hyphomycete</name>
    <dbReference type="NCBI Taxonomy" id="5539"/>
    <lineage>
        <taxon>Eukaryota</taxon>
        <taxon>Fungi</taxon>
        <taxon>Dikarya</taxon>
        <taxon>Ascomycota</taxon>
        <taxon>Pezizomycotina</taxon>
        <taxon>Leotiomycetes</taxon>
        <taxon>Leotiomycetes incertae sedis</taxon>
        <taxon>Scytalidium</taxon>
    </lineage>
</organism>
<dbReference type="OMA" id="RTNQFEV"/>
<dbReference type="Pfam" id="PF04130">
    <property type="entry name" value="GCP_C_terminal"/>
    <property type="match status" value="1"/>
</dbReference>
<dbReference type="PANTHER" id="PTHR19302">
    <property type="entry name" value="GAMMA TUBULIN COMPLEX PROTEIN"/>
    <property type="match status" value="1"/>
</dbReference>
<feature type="domain" description="Gamma tubulin complex component C-terminal" evidence="7">
    <location>
        <begin position="554"/>
        <end position="810"/>
    </location>
</feature>
<feature type="domain" description="Gamma-Tubulin ring complex non-core subunit mod21 N-terminal" evidence="8">
    <location>
        <begin position="68"/>
        <end position="159"/>
    </location>
</feature>
<feature type="domain" description="Gamma tubulin complex component protein N-terminal" evidence="9">
    <location>
        <begin position="237"/>
        <end position="550"/>
    </location>
</feature>
<dbReference type="GO" id="GO:0007020">
    <property type="term" value="P:microtubule nucleation"/>
    <property type="evidence" value="ECO:0007669"/>
    <property type="project" value="InterPro"/>
</dbReference>
<dbReference type="InterPro" id="IPR032797">
    <property type="entry name" value="Mod21_N"/>
</dbReference>
<dbReference type="STRING" id="5539.A0A3E2GXV8"/>
<dbReference type="Gene3D" id="1.20.120.1900">
    <property type="entry name" value="Gamma-tubulin complex, C-terminal domain"/>
    <property type="match status" value="1"/>
</dbReference>
<gene>
    <name evidence="10" type="ORF">B7463_g10503</name>
</gene>
<dbReference type="InterPro" id="IPR041470">
    <property type="entry name" value="GCP_N"/>
</dbReference>
<evidence type="ECO:0000256" key="1">
    <source>
        <dbReference type="ARBA" id="ARBA00010337"/>
    </source>
</evidence>
<comment type="subcellular location">
    <subcellularLocation>
        <location evidence="5">Cytoplasm</location>
        <location evidence="5">Cytoskeleton</location>
        <location evidence="5">Microtubule organizing center</location>
    </subcellularLocation>
</comment>
<name>A0A3E2GXV8_SCYLI</name>
<evidence type="ECO:0000256" key="5">
    <source>
        <dbReference type="RuleBase" id="RU363050"/>
    </source>
</evidence>
<evidence type="ECO:0000256" key="6">
    <source>
        <dbReference type="SAM" id="MobiDB-lite"/>
    </source>
</evidence>
<dbReference type="CDD" id="cd22572">
    <property type="entry name" value="GCP5_NTD"/>
    <property type="match status" value="1"/>
</dbReference>
<sequence length="922" mass="105746">MAHIATLGFLADELVTTLTSTSSKSKPEKFKAYREAALRKLKSSNYSRINHFDVKNHLSGLEEKFRIYDKDPLADALKERLDILDESGPKWAPEALHLLVELSDRPVEKSNIRDLEFLKELDPASRPPLRWNELVAEDPLLQESDIWENVDFGADSSDEDYDGFVDSRSETSELTETTVSSTVVEDPLLRRLESHLVDTCDDQGLENLLNAQFWQIKTVDNGSPEPTRIHITELDAIRDIIFMLFGLPSSLFEIRTGDVTEVIPSKLCYIQHASTDALDAFLRIFADKGSKIMALRLWAKRRQTVPLIQVFQSSIVERLKSFDSSLSDMQHRLISPCQDVLVSLIRLQDELGPLAKSLEQLSDITKRVDREQYAHAFRYLELLYEETCMAQATGNDRWYTFIGMIFFECLRIYLRPIRAWMENGVLIKGDGAFFISDTNVDTELASIWESRFKLRQTQEGVLHAPKFLHPASQKIFNTGKSVVMLKYLNKVESLDTSMENVEPSLDFQSVCGQAGRELIPFAETFSVAFDDWIESKHHFASSNLRKQLFDSCGLQEALSAMTQIYFMADGAISSFFTNSLFNKLDSLDITWNDKFTLTELAQSTFGSLKSVISDRLRAHILVTPRRYREVAKCRRTVKTLASIELKYSLTWPIQIILTPSTTRSYQLIFTFLLQIRRSSHILYRQRLVKDLLTYTSSRDERSLHYSLRIRLLWFTQTLYYYITFLVIIPNVEKLGKDLVQADDIDTMIEVHKAFIKTTIDQTLLGSRLELIHKTIITILDLSIKLEDVRASNELSQKEVIERQQEMADISYASLGLQTPKKKVPDWKSPRKHQDRNRMDEDDEDSDDQEVDVDLSVLSTTYGESKNISYMERLWLIKSELDRSIRFVASGLRGVARASGTEESKCWDLLGEMLDAGISSGRL</sequence>
<feature type="non-terminal residue" evidence="10">
    <location>
        <position position="1"/>
    </location>
</feature>
<dbReference type="GO" id="GO:0051011">
    <property type="term" value="F:microtubule minus-end binding"/>
    <property type="evidence" value="ECO:0007669"/>
    <property type="project" value="TreeGrafter"/>
</dbReference>
<comment type="similarity">
    <text evidence="1 5">Belongs to the TUBGCP family.</text>
</comment>
<dbReference type="InterPro" id="IPR059169">
    <property type="entry name" value="GCP5_N_ext"/>
</dbReference>
<evidence type="ECO:0000256" key="2">
    <source>
        <dbReference type="ARBA" id="ARBA00022490"/>
    </source>
</evidence>
<dbReference type="GO" id="GO:0000930">
    <property type="term" value="C:gamma-tubulin complex"/>
    <property type="evidence" value="ECO:0007669"/>
    <property type="project" value="TreeGrafter"/>
</dbReference>
<protein>
    <recommendedName>
        <fullName evidence="5">Spindle pole body component</fullName>
    </recommendedName>
</protein>
<dbReference type="GO" id="GO:0051321">
    <property type="term" value="P:meiotic cell cycle"/>
    <property type="evidence" value="ECO:0007669"/>
    <property type="project" value="TreeGrafter"/>
</dbReference>
<dbReference type="InterPro" id="IPR007259">
    <property type="entry name" value="GCP"/>
</dbReference>
<dbReference type="OrthoDB" id="66546at2759"/>
<evidence type="ECO:0000313" key="11">
    <source>
        <dbReference type="Proteomes" id="UP000258309"/>
    </source>
</evidence>